<name>A0A1H2K938_9BACT</name>
<dbReference type="InterPro" id="IPR036866">
    <property type="entry name" value="RibonucZ/Hydroxyglut_hydro"/>
</dbReference>
<keyword evidence="3" id="KW-0175">Coiled coil</keyword>
<sequence>MKETEANEIDNNIQTLLQKKKKLIETERKKQELEKKETEFMALVESTSTIRKELEKHSKNFQKSSDREGQNHICRMLFCGFLERDFTEQFHIHAPINFSGGFYIQTRHCNILFDPDDGTINGLKDVGVQIQDIDIIICSHYHPQARFDLHNILNWFSRNKGANTEGKQPKKLYLFSSEAVIRGRNNHPSLLVPADLDILSKEPFIATPGKSWIVNYEKVKKSVEVNESTVDATVGDDNLIIRTFPAYHNEAAANVNEKDEEGLEGNALSCFFLETKQFGILYTGDTEYPYERWGDKIHKKLDKKVTVLIANMKSIKPWTVQEKKRKQNSGNWKKLSPMSNQLGFEGTKQLALKLKPHTLVIRALGLECVAEKKEKKKTITYAPHKLGIIRSAMTALLEGDNDSKKGYNPNVVIPGRHELTIEATSKIEIKSNELVPAFPPIGVRRYGVTSNLGSKYVFITGNHKFANIIDYYIYLMKNDSRPYLVIQGESGGGKTQLARAIGAELSDTINAYDLATVNKDSQLFTSELFGHTKGGYTGAETDSSGLLSIENSTLILNQLEKLPYSQTITMLDLIDDWDYMPIKAPKSLPVRAKIIFTTNEMIDDLKNLSPDMKNRLKDRCLTITKLYDMTNKERYEVIYHFITEWCSKNNVILNKEAWDLLFEADLRFGAFRCLNGLLHKAASLHKMEYGLLEKTRHKKNNPIVVYIEKSFIERAMNENGVGRIDEGVNCKHTDLSELTIDLVLISAWFIINHCTMGTTRAHLKPGGNHGKNMAHKTFTNKLKEFKNCFSSINIAWDYFDDINDHFKGLQLNESSYDDVFNDKWKKEKMKGLRENEWKNKISTGLSEARKFPQVKKKFLTVLKNL</sequence>
<dbReference type="InterPro" id="IPR027417">
    <property type="entry name" value="P-loop_NTPase"/>
</dbReference>
<evidence type="ECO:0000256" key="1">
    <source>
        <dbReference type="ARBA" id="ARBA00022741"/>
    </source>
</evidence>
<organism evidence="5 6">
    <name type="scientific">Desulfobacula phenolica</name>
    <dbReference type="NCBI Taxonomy" id="90732"/>
    <lineage>
        <taxon>Bacteria</taxon>
        <taxon>Pseudomonadati</taxon>
        <taxon>Thermodesulfobacteriota</taxon>
        <taxon>Desulfobacteria</taxon>
        <taxon>Desulfobacterales</taxon>
        <taxon>Desulfobacteraceae</taxon>
        <taxon>Desulfobacula</taxon>
    </lineage>
</organism>
<dbReference type="Gene3D" id="3.40.50.300">
    <property type="entry name" value="P-loop containing nucleotide triphosphate hydrolases"/>
    <property type="match status" value="1"/>
</dbReference>
<evidence type="ECO:0000313" key="6">
    <source>
        <dbReference type="Proteomes" id="UP000199608"/>
    </source>
</evidence>
<evidence type="ECO:0000259" key="4">
    <source>
        <dbReference type="PROSITE" id="PS50045"/>
    </source>
</evidence>
<dbReference type="SUPFAM" id="SSF52540">
    <property type="entry name" value="P-loop containing nucleoside triphosphate hydrolases"/>
    <property type="match status" value="1"/>
</dbReference>
<keyword evidence="2" id="KW-0067">ATP-binding</keyword>
<keyword evidence="1" id="KW-0547">Nucleotide-binding</keyword>
<dbReference type="GO" id="GO:0005524">
    <property type="term" value="F:ATP binding"/>
    <property type="evidence" value="ECO:0007669"/>
    <property type="project" value="UniProtKB-KW"/>
</dbReference>
<evidence type="ECO:0000256" key="3">
    <source>
        <dbReference type="SAM" id="Coils"/>
    </source>
</evidence>
<dbReference type="EMBL" id="FNLL01000023">
    <property type="protein sequence ID" value="SDU64845.1"/>
    <property type="molecule type" value="Genomic_DNA"/>
</dbReference>
<dbReference type="InterPro" id="IPR002078">
    <property type="entry name" value="Sigma_54_int"/>
</dbReference>
<accession>A0A1H2K938</accession>
<dbReference type="PROSITE" id="PS50045">
    <property type="entry name" value="SIGMA54_INTERACT_4"/>
    <property type="match status" value="1"/>
</dbReference>
<dbReference type="PANTHER" id="PTHR32071:SF13">
    <property type="entry name" value="RESPONSE REGULATOR HSFA"/>
    <property type="match status" value="1"/>
</dbReference>
<evidence type="ECO:0000313" key="5">
    <source>
        <dbReference type="EMBL" id="SDU64845.1"/>
    </source>
</evidence>
<dbReference type="Pfam" id="PF00158">
    <property type="entry name" value="Sigma54_activat"/>
    <property type="match status" value="1"/>
</dbReference>
<dbReference type="Proteomes" id="UP000199608">
    <property type="component" value="Unassembled WGS sequence"/>
</dbReference>
<protein>
    <submittedName>
        <fullName evidence="5">Beta-lactamase superfamily domain-containing protein</fullName>
    </submittedName>
</protein>
<dbReference type="SUPFAM" id="SSF56281">
    <property type="entry name" value="Metallo-hydrolase/oxidoreductase"/>
    <property type="match status" value="1"/>
</dbReference>
<reference evidence="6" key="1">
    <citation type="submission" date="2016-10" db="EMBL/GenBank/DDBJ databases">
        <authorList>
            <person name="Varghese N."/>
            <person name="Submissions S."/>
        </authorList>
    </citation>
    <scope>NUCLEOTIDE SEQUENCE [LARGE SCALE GENOMIC DNA]</scope>
    <source>
        <strain evidence="6">DSM 3384</strain>
    </source>
</reference>
<proteinExistence type="predicted"/>
<evidence type="ECO:0000256" key="2">
    <source>
        <dbReference type="ARBA" id="ARBA00022840"/>
    </source>
</evidence>
<dbReference type="GO" id="GO:0006355">
    <property type="term" value="P:regulation of DNA-templated transcription"/>
    <property type="evidence" value="ECO:0007669"/>
    <property type="project" value="InterPro"/>
</dbReference>
<dbReference type="AlphaFoldDB" id="A0A1H2K938"/>
<gene>
    <name evidence="5" type="ORF">SAMN04487931_1236</name>
</gene>
<feature type="domain" description="Sigma-54 factor interaction" evidence="4">
    <location>
        <begin position="511"/>
        <end position="628"/>
    </location>
</feature>
<feature type="coiled-coil region" evidence="3">
    <location>
        <begin position="6"/>
        <end position="39"/>
    </location>
</feature>
<dbReference type="Gene3D" id="3.60.15.10">
    <property type="entry name" value="Ribonuclease Z/Hydroxyacylglutathione hydrolase-like"/>
    <property type="match status" value="1"/>
</dbReference>
<dbReference type="PANTHER" id="PTHR32071">
    <property type="entry name" value="TRANSCRIPTIONAL REGULATORY PROTEIN"/>
    <property type="match status" value="1"/>
</dbReference>
<keyword evidence="6" id="KW-1185">Reference proteome</keyword>